<dbReference type="WBParaSite" id="SPAL_0000222900.1">
    <property type="protein sequence ID" value="SPAL_0000222900.1"/>
    <property type="gene ID" value="SPAL_0000222900"/>
</dbReference>
<sequence>MKLQNCIFYVHVLIAFTGQHSSTLPTIEKNDCVSYNIYDCLKSSLTKAYSDICIKINKFLLDSTTIICQQYEDTKQQISKSIEIFFNNLLKIDTQSYGDETNNSLIQRIENTLKNDIDKYIRSV</sequence>
<organism evidence="1 2">
    <name type="scientific">Strongyloides papillosus</name>
    <name type="common">Intestinal threadworm</name>
    <dbReference type="NCBI Taxonomy" id="174720"/>
    <lineage>
        <taxon>Eukaryota</taxon>
        <taxon>Metazoa</taxon>
        <taxon>Ecdysozoa</taxon>
        <taxon>Nematoda</taxon>
        <taxon>Chromadorea</taxon>
        <taxon>Rhabditida</taxon>
        <taxon>Tylenchina</taxon>
        <taxon>Panagrolaimomorpha</taxon>
        <taxon>Strongyloidoidea</taxon>
        <taxon>Strongyloididae</taxon>
        <taxon>Strongyloides</taxon>
    </lineage>
</organism>
<accession>A0A0N5B856</accession>
<dbReference type="Proteomes" id="UP000046392">
    <property type="component" value="Unplaced"/>
</dbReference>
<evidence type="ECO:0000313" key="1">
    <source>
        <dbReference type="Proteomes" id="UP000046392"/>
    </source>
</evidence>
<keyword evidence="1" id="KW-1185">Reference proteome</keyword>
<protein>
    <submittedName>
        <fullName evidence="2">Secreted protein</fullName>
    </submittedName>
</protein>
<dbReference type="AlphaFoldDB" id="A0A0N5B856"/>
<name>A0A0N5B856_STREA</name>
<evidence type="ECO:0000313" key="2">
    <source>
        <dbReference type="WBParaSite" id="SPAL_0000222900.1"/>
    </source>
</evidence>
<proteinExistence type="predicted"/>
<reference evidence="2" key="1">
    <citation type="submission" date="2017-02" db="UniProtKB">
        <authorList>
            <consortium name="WormBaseParasite"/>
        </authorList>
    </citation>
    <scope>IDENTIFICATION</scope>
</reference>